<organism evidence="1 2">
    <name type="scientific">Heyndrickxia coagulans</name>
    <name type="common">Weizmannia coagulans</name>
    <dbReference type="NCBI Taxonomy" id="1398"/>
    <lineage>
        <taxon>Bacteria</taxon>
        <taxon>Bacillati</taxon>
        <taxon>Bacillota</taxon>
        <taxon>Bacilli</taxon>
        <taxon>Bacillales</taxon>
        <taxon>Bacillaceae</taxon>
        <taxon>Heyndrickxia</taxon>
    </lineage>
</organism>
<sequence length="103" mass="12112">MIKPLKLILYSRFFNILYHQSVTNLLHFVAGIKFFYKAKGGVRMMMRIYHQTAPFLLFLKSKKALPPQDDVSLGNRLPNQAIELRRMNFMNLNNRFSIGLDSY</sequence>
<reference evidence="2" key="1">
    <citation type="submission" date="2016-01" db="EMBL/GenBank/DDBJ databases">
        <authorList>
            <person name="Mitreva M."/>
            <person name="Pepin K.H."/>
            <person name="Mihindukulasuriya K.A."/>
            <person name="Fulton R."/>
            <person name="Fronick C."/>
            <person name="O'Laughlin M."/>
            <person name="Miner T."/>
            <person name="Herter B."/>
            <person name="Rosa B.A."/>
            <person name="Cordes M."/>
            <person name="Tomlinson C."/>
            <person name="Wollam A."/>
            <person name="Palsikar V.B."/>
            <person name="Mardis E.R."/>
            <person name="Wilson R.K."/>
        </authorList>
    </citation>
    <scope>NUCLEOTIDE SEQUENCE [LARGE SCALE GENOMIC DNA]</scope>
    <source>
        <strain evidence="2">GED7749B</strain>
    </source>
</reference>
<dbReference type="PATRIC" id="fig|1398.22.peg.3525"/>
<evidence type="ECO:0000313" key="2">
    <source>
        <dbReference type="Proteomes" id="UP000070376"/>
    </source>
</evidence>
<name>A0A133KC25_HEYCO</name>
<gene>
    <name evidence="1" type="ORF">HMPREF3213_03519</name>
</gene>
<proteinExistence type="predicted"/>
<accession>A0A133KC25</accession>
<evidence type="ECO:0000313" key="1">
    <source>
        <dbReference type="EMBL" id="KWZ77037.1"/>
    </source>
</evidence>
<dbReference type="Proteomes" id="UP000070376">
    <property type="component" value="Unassembled WGS sequence"/>
</dbReference>
<dbReference type="AlphaFoldDB" id="A0A133KC25"/>
<comment type="caution">
    <text evidence="1">The sequence shown here is derived from an EMBL/GenBank/DDBJ whole genome shotgun (WGS) entry which is preliminary data.</text>
</comment>
<protein>
    <submittedName>
        <fullName evidence="1">Uncharacterized protein</fullName>
    </submittedName>
</protein>
<dbReference type="EMBL" id="LRPN01000180">
    <property type="protein sequence ID" value="KWZ77037.1"/>
    <property type="molecule type" value="Genomic_DNA"/>
</dbReference>